<comment type="similarity">
    <text evidence="1">Belongs to the bacterial solute-binding protein 8 family.</text>
</comment>
<dbReference type="PROSITE" id="PS50983">
    <property type="entry name" value="FE_B12_PBP"/>
    <property type="match status" value="1"/>
</dbReference>
<evidence type="ECO:0000256" key="1">
    <source>
        <dbReference type="ARBA" id="ARBA00008814"/>
    </source>
</evidence>
<feature type="domain" description="Fe/B12 periplasmic-binding" evidence="2">
    <location>
        <begin position="46"/>
        <end position="322"/>
    </location>
</feature>
<proteinExistence type="inferred from homology"/>
<evidence type="ECO:0000313" key="3">
    <source>
        <dbReference type="EMBL" id="XFO69411.1"/>
    </source>
</evidence>
<protein>
    <recommendedName>
        <fullName evidence="2">Fe/B12 periplasmic-binding domain-containing protein</fullName>
    </recommendedName>
</protein>
<name>A0ABZ3IUK7_9FIRM</name>
<sequence>MLAIVTILVVLTACGKEPVLPKDNRPTIDVIDMSGRTVTIPREINRIYAVGVNGSIIVYTLAPEKLSGLGVLPASGTAKYINEQYHKIPVLGDVEGNSANSETVLKANPDIIISSMMADVDKATTITNADRLQKKLERPVVVIDGRLTNTDKTYEFLGNIMDRKERAKELGDYCAKSLKEIKDMVEKIPAEKLVRVYYAEGPKGLTTDPAGSRHTEVLDFVRGINVAQVQTGLDSVPAGVSLEQVMIWNPDVIITGKGKGHNSGGEFYNYALKEGNWENIKAVKFGQVYEIPAYPFNWFDRPPSVSRVIGIKWLANLLYPDYVTIDIKAEVKEFYAKFFDYNLNDQEVDDILQNAMRK</sequence>
<dbReference type="InterPro" id="IPR050902">
    <property type="entry name" value="ABC_Transporter_SBP"/>
</dbReference>
<dbReference type="PANTHER" id="PTHR30535:SF34">
    <property type="entry name" value="MOLYBDATE-BINDING PROTEIN MOLA"/>
    <property type="match status" value="1"/>
</dbReference>
<accession>A0ABZ3IUK7</accession>
<dbReference type="Gene3D" id="3.40.50.1980">
    <property type="entry name" value="Nitrogenase molybdenum iron protein domain"/>
    <property type="match status" value="2"/>
</dbReference>
<dbReference type="EMBL" id="CP155573">
    <property type="protein sequence ID" value="XFO69411.1"/>
    <property type="molecule type" value="Genomic_DNA"/>
</dbReference>
<reference evidence="3" key="1">
    <citation type="submission" date="2024-05" db="EMBL/GenBank/DDBJ databases">
        <title>Isolation and characterization of Sporomusa carbonis sp. nov., a carboxydotrophic hydrogenogen in the genus of Sporomusa isolated from a charcoal burning pile.</title>
        <authorList>
            <person name="Boeer T."/>
            <person name="Rosenbaum F."/>
            <person name="Eysell L."/>
            <person name="Mueller V."/>
            <person name="Daniel R."/>
            <person name="Poehlein A."/>
        </authorList>
    </citation>
    <scope>NUCLEOTIDE SEQUENCE [LARGE SCALE GENOMIC DNA]</scope>
    <source>
        <strain evidence="3">DSM 10669</strain>
    </source>
</reference>
<gene>
    <name evidence="3" type="ORF">SPSIL_056450</name>
</gene>
<dbReference type="InterPro" id="IPR002491">
    <property type="entry name" value="ABC_transptr_periplasmic_BD"/>
</dbReference>
<organism evidence="3 4">
    <name type="scientific">Sporomusa silvacetica DSM 10669</name>
    <dbReference type="NCBI Taxonomy" id="1123289"/>
    <lineage>
        <taxon>Bacteria</taxon>
        <taxon>Bacillati</taxon>
        <taxon>Bacillota</taxon>
        <taxon>Negativicutes</taxon>
        <taxon>Selenomonadales</taxon>
        <taxon>Sporomusaceae</taxon>
        <taxon>Sporomusa</taxon>
    </lineage>
</organism>
<evidence type="ECO:0000259" key="2">
    <source>
        <dbReference type="PROSITE" id="PS50983"/>
    </source>
</evidence>
<dbReference type="Pfam" id="PF01497">
    <property type="entry name" value="Peripla_BP_2"/>
    <property type="match status" value="1"/>
</dbReference>
<dbReference type="SUPFAM" id="SSF53807">
    <property type="entry name" value="Helical backbone' metal receptor"/>
    <property type="match status" value="1"/>
</dbReference>
<dbReference type="RefSeq" id="WP_094607818.1">
    <property type="nucleotide sequence ID" value="NZ_CP155573.1"/>
</dbReference>
<dbReference type="Gene3D" id="1.20.58.2180">
    <property type="match status" value="1"/>
</dbReference>
<keyword evidence="4" id="KW-1185">Reference proteome</keyword>
<dbReference type="PANTHER" id="PTHR30535">
    <property type="entry name" value="VITAMIN B12-BINDING PROTEIN"/>
    <property type="match status" value="1"/>
</dbReference>
<evidence type="ECO:0000313" key="4">
    <source>
        <dbReference type="Proteomes" id="UP000216752"/>
    </source>
</evidence>
<dbReference type="Proteomes" id="UP000216752">
    <property type="component" value="Chromosome"/>
</dbReference>